<evidence type="ECO:0000313" key="2">
    <source>
        <dbReference type="Proteomes" id="UP000607653"/>
    </source>
</evidence>
<reference evidence="1 2" key="1">
    <citation type="journal article" date="2020" name="Mol. Biol. Evol.">
        <title>Distinct Expression and Methylation Patterns for Genes with Different Fates following a Single Whole-Genome Duplication in Flowering Plants.</title>
        <authorList>
            <person name="Shi T."/>
            <person name="Rahmani R.S."/>
            <person name="Gugger P.F."/>
            <person name="Wang M."/>
            <person name="Li H."/>
            <person name="Zhang Y."/>
            <person name="Li Z."/>
            <person name="Wang Q."/>
            <person name="Van de Peer Y."/>
            <person name="Marchal K."/>
            <person name="Chen J."/>
        </authorList>
    </citation>
    <scope>NUCLEOTIDE SEQUENCE [LARGE SCALE GENOMIC DNA]</scope>
    <source>
        <tissue evidence="1">Leaf</tissue>
    </source>
</reference>
<dbReference type="Proteomes" id="UP000607653">
    <property type="component" value="Unassembled WGS sequence"/>
</dbReference>
<protein>
    <submittedName>
        <fullName evidence="1">Uncharacterized protein</fullName>
    </submittedName>
</protein>
<comment type="caution">
    <text evidence="1">The sequence shown here is derived from an EMBL/GenBank/DDBJ whole genome shotgun (WGS) entry which is preliminary data.</text>
</comment>
<keyword evidence="2" id="KW-1185">Reference proteome</keyword>
<proteinExistence type="predicted"/>
<sequence>MSTCFLALNKTINEIAYEIDDYVCTHLNVHL</sequence>
<accession>A0A822ZHG9</accession>
<dbReference type="EMBL" id="DUZY01000006">
    <property type="protein sequence ID" value="DAD42875.1"/>
    <property type="molecule type" value="Genomic_DNA"/>
</dbReference>
<organism evidence="1 2">
    <name type="scientific">Nelumbo nucifera</name>
    <name type="common">Sacred lotus</name>
    <dbReference type="NCBI Taxonomy" id="4432"/>
    <lineage>
        <taxon>Eukaryota</taxon>
        <taxon>Viridiplantae</taxon>
        <taxon>Streptophyta</taxon>
        <taxon>Embryophyta</taxon>
        <taxon>Tracheophyta</taxon>
        <taxon>Spermatophyta</taxon>
        <taxon>Magnoliopsida</taxon>
        <taxon>Proteales</taxon>
        <taxon>Nelumbonaceae</taxon>
        <taxon>Nelumbo</taxon>
    </lineage>
</organism>
<gene>
    <name evidence="1" type="ORF">HUJ06_001105</name>
</gene>
<evidence type="ECO:0000313" key="1">
    <source>
        <dbReference type="EMBL" id="DAD42875.1"/>
    </source>
</evidence>
<name>A0A822ZHG9_NELNU</name>
<dbReference type="AlphaFoldDB" id="A0A822ZHG9"/>